<proteinExistence type="predicted"/>
<dbReference type="Proteomes" id="UP000677152">
    <property type="component" value="Chromosome"/>
</dbReference>
<feature type="region of interest" description="Disordered" evidence="1">
    <location>
        <begin position="1"/>
        <end position="55"/>
    </location>
</feature>
<protein>
    <submittedName>
        <fullName evidence="2">Uncharacterized protein</fullName>
    </submittedName>
</protein>
<evidence type="ECO:0000313" key="3">
    <source>
        <dbReference type="Proteomes" id="UP000677152"/>
    </source>
</evidence>
<gene>
    <name evidence="2" type="ORF">KCV87_03255</name>
</gene>
<dbReference type="AlphaFoldDB" id="A0AA45L8K3"/>
<accession>A0AA45L8K3</accession>
<dbReference type="EMBL" id="CP073249">
    <property type="protein sequence ID" value="QUF05150.1"/>
    <property type="molecule type" value="Genomic_DNA"/>
</dbReference>
<evidence type="ECO:0000313" key="2">
    <source>
        <dbReference type="EMBL" id="QUF05150.1"/>
    </source>
</evidence>
<organism evidence="2 3">
    <name type="scientific">Actinosynnema pretiosum subsp. pretiosum</name>
    <dbReference type="NCBI Taxonomy" id="103721"/>
    <lineage>
        <taxon>Bacteria</taxon>
        <taxon>Bacillati</taxon>
        <taxon>Actinomycetota</taxon>
        <taxon>Actinomycetes</taxon>
        <taxon>Pseudonocardiales</taxon>
        <taxon>Pseudonocardiaceae</taxon>
        <taxon>Actinosynnema</taxon>
    </lineage>
</organism>
<name>A0AA45L8K3_9PSEU</name>
<sequence length="55" mass="5447">MPDHVPGAEAASAGVSAPKTARSASAPVLSDGRSGSATARSRRGRARSKTSSPAR</sequence>
<evidence type="ECO:0000256" key="1">
    <source>
        <dbReference type="SAM" id="MobiDB-lite"/>
    </source>
</evidence>
<reference evidence="2" key="1">
    <citation type="submission" date="2021-04" db="EMBL/GenBank/DDBJ databases">
        <title>Genomic sequence of Actinosynnema pretiosum subsp. pretiosum ATCC 31280 (C-14919).</title>
        <authorList>
            <person name="Bai L."/>
            <person name="Wang X."/>
            <person name="Xiao Y."/>
        </authorList>
    </citation>
    <scope>NUCLEOTIDE SEQUENCE</scope>
    <source>
        <strain evidence="2">ATCC 31280</strain>
    </source>
</reference>